<dbReference type="InterPro" id="IPR052202">
    <property type="entry name" value="Yeast_MetPath_Reg"/>
</dbReference>
<proteinExistence type="predicted"/>
<dbReference type="GO" id="GO:0043565">
    <property type="term" value="F:sequence-specific DNA binding"/>
    <property type="evidence" value="ECO:0007669"/>
    <property type="project" value="TreeGrafter"/>
</dbReference>
<protein>
    <recommendedName>
        <fullName evidence="9">Zn(2)-C6 fungal-type domain-containing protein</fullName>
    </recommendedName>
</protein>
<evidence type="ECO:0000256" key="1">
    <source>
        <dbReference type="ARBA" id="ARBA00004123"/>
    </source>
</evidence>
<dbReference type="Pfam" id="PF04082">
    <property type="entry name" value="Fungal_trans"/>
    <property type="match status" value="1"/>
</dbReference>
<dbReference type="GO" id="GO:0005634">
    <property type="term" value="C:nucleus"/>
    <property type="evidence" value="ECO:0007669"/>
    <property type="project" value="UniProtKB-SubCell"/>
</dbReference>
<keyword evidence="2" id="KW-0479">Metal-binding</keyword>
<evidence type="ECO:0000256" key="6">
    <source>
        <dbReference type="ARBA" id="ARBA00023163"/>
    </source>
</evidence>
<feature type="domain" description="Zn(2)-C6 fungal-type" evidence="9">
    <location>
        <begin position="30"/>
        <end position="60"/>
    </location>
</feature>
<organism evidence="10 11">
    <name type="scientific">Neoarthrinium moseri</name>
    <dbReference type="NCBI Taxonomy" id="1658444"/>
    <lineage>
        <taxon>Eukaryota</taxon>
        <taxon>Fungi</taxon>
        <taxon>Dikarya</taxon>
        <taxon>Ascomycota</taxon>
        <taxon>Pezizomycotina</taxon>
        <taxon>Sordariomycetes</taxon>
        <taxon>Xylariomycetidae</taxon>
        <taxon>Amphisphaeriales</taxon>
        <taxon>Apiosporaceae</taxon>
        <taxon>Neoarthrinium</taxon>
    </lineage>
</organism>
<dbReference type="GO" id="GO:0000981">
    <property type="term" value="F:DNA-binding transcription factor activity, RNA polymerase II-specific"/>
    <property type="evidence" value="ECO:0007669"/>
    <property type="project" value="InterPro"/>
</dbReference>
<gene>
    <name evidence="10" type="ORF">JX265_009916</name>
</gene>
<dbReference type="InterPro" id="IPR036864">
    <property type="entry name" value="Zn2-C6_fun-type_DNA-bd_sf"/>
</dbReference>
<evidence type="ECO:0000256" key="7">
    <source>
        <dbReference type="ARBA" id="ARBA00023242"/>
    </source>
</evidence>
<dbReference type="CDD" id="cd00067">
    <property type="entry name" value="GAL4"/>
    <property type="match status" value="1"/>
</dbReference>
<dbReference type="PROSITE" id="PS00463">
    <property type="entry name" value="ZN2_CY6_FUNGAL_1"/>
    <property type="match status" value="1"/>
</dbReference>
<dbReference type="Pfam" id="PF00172">
    <property type="entry name" value="Zn_clus"/>
    <property type="match status" value="1"/>
</dbReference>
<keyword evidence="3" id="KW-0862">Zinc</keyword>
<feature type="region of interest" description="Disordered" evidence="8">
    <location>
        <begin position="1"/>
        <end position="22"/>
    </location>
</feature>
<evidence type="ECO:0000313" key="10">
    <source>
        <dbReference type="EMBL" id="KAI1860517.1"/>
    </source>
</evidence>
<dbReference type="SMART" id="SM00066">
    <property type="entry name" value="GAL4"/>
    <property type="match status" value="1"/>
</dbReference>
<sequence length="681" mass="74571">MALAAPRASESPHAVVADPPAAPVRRRRQACERCWKRKNKCDKLLPSCSTCSAAGAECRARAVDETGVTNTSIARYGHYLLHPIRGCFSPGLTSSDDDRVMFSYVESLELKVQQIEAAASSAPPAKRRRLDSAVSPRQHIRNASVVYTPLSEAGSAGTNPQVADPSIRDTMGEIGFLSRSAMAEPRDERTNLPRNLALDSILQAALALDGSTPSKTALSAAYNFEPEGSSSPLTTLPRDVALAHLDRFLERVCVFYPFLDARKLKKHYEDSVEVAADANVAALPVERSLSYFSACLAIATGALMTSSNLSSSALIARLRHAALRCLPTIYDRNSLDFVHCMLYLAIFSTLSPSGGSSWHIIGLAMRACISLGLHKEPEEHLQLTDAEIDERRKLFWSAYLLDRSICLSLDRPFTVQDEDITAEVTAKPLFIMGAYAYMIAQVPARDESLEDGNASLIPHLLAQARLASSMHNNPESSFTYNYGNYYFWNQLPASLKHLAEGERIVSDILNQLACRTLVLLFKAAPSRQDLEGISGNADDVEEDVRQTCKCFLDRCYERFQELHCSGSFVDAYDMFGAAMTYISLSCRSASSTSSTLDIIHKCSTLMTVAGERFPVFRSFQSCLLSISMHLHSGGDALTDLGASMSREMRSSSAGQSNLVMPSGWPLEGMAHLRYAGADLIR</sequence>
<dbReference type="EMBL" id="JAFIMR010000031">
    <property type="protein sequence ID" value="KAI1860517.1"/>
    <property type="molecule type" value="Genomic_DNA"/>
</dbReference>
<keyword evidence="6" id="KW-0804">Transcription</keyword>
<keyword evidence="4" id="KW-0805">Transcription regulation</keyword>
<dbReference type="AlphaFoldDB" id="A0A9P9WFJ4"/>
<evidence type="ECO:0000259" key="9">
    <source>
        <dbReference type="PROSITE" id="PS50048"/>
    </source>
</evidence>
<dbReference type="GO" id="GO:0006351">
    <property type="term" value="P:DNA-templated transcription"/>
    <property type="evidence" value="ECO:0007669"/>
    <property type="project" value="InterPro"/>
</dbReference>
<evidence type="ECO:0000256" key="8">
    <source>
        <dbReference type="SAM" id="MobiDB-lite"/>
    </source>
</evidence>
<evidence type="ECO:0000256" key="3">
    <source>
        <dbReference type="ARBA" id="ARBA00022833"/>
    </source>
</evidence>
<dbReference type="CDD" id="cd12148">
    <property type="entry name" value="fungal_TF_MHR"/>
    <property type="match status" value="1"/>
</dbReference>
<dbReference type="SUPFAM" id="SSF57701">
    <property type="entry name" value="Zn2/Cys6 DNA-binding domain"/>
    <property type="match status" value="1"/>
</dbReference>
<dbReference type="SMART" id="SM00906">
    <property type="entry name" value="Fungal_trans"/>
    <property type="match status" value="1"/>
</dbReference>
<accession>A0A9P9WFJ4</accession>
<keyword evidence="5" id="KW-0238">DNA-binding</keyword>
<reference evidence="10" key="1">
    <citation type="submission" date="2021-03" db="EMBL/GenBank/DDBJ databases">
        <title>Revisited historic fungal species revealed as producer of novel bioactive compounds through whole genome sequencing and comparative genomics.</title>
        <authorList>
            <person name="Vignolle G.A."/>
            <person name="Hochenegger N."/>
            <person name="Mach R.L."/>
            <person name="Mach-Aigner A.R."/>
            <person name="Javad Rahimi M."/>
            <person name="Salim K.A."/>
            <person name="Chan C.M."/>
            <person name="Lim L.B.L."/>
            <person name="Cai F."/>
            <person name="Druzhinina I.S."/>
            <person name="U'Ren J.M."/>
            <person name="Derntl C."/>
        </authorList>
    </citation>
    <scope>NUCLEOTIDE SEQUENCE</scope>
    <source>
        <strain evidence="10">TUCIM 5799</strain>
    </source>
</reference>
<evidence type="ECO:0000256" key="2">
    <source>
        <dbReference type="ARBA" id="ARBA00022723"/>
    </source>
</evidence>
<comment type="caution">
    <text evidence="10">The sequence shown here is derived from an EMBL/GenBank/DDBJ whole genome shotgun (WGS) entry which is preliminary data.</text>
</comment>
<dbReference type="PROSITE" id="PS50048">
    <property type="entry name" value="ZN2_CY6_FUNGAL_2"/>
    <property type="match status" value="1"/>
</dbReference>
<dbReference type="GO" id="GO:0008270">
    <property type="term" value="F:zinc ion binding"/>
    <property type="evidence" value="ECO:0007669"/>
    <property type="project" value="InterPro"/>
</dbReference>
<keyword evidence="7" id="KW-0539">Nucleus</keyword>
<name>A0A9P9WFJ4_9PEZI</name>
<dbReference type="GO" id="GO:0045944">
    <property type="term" value="P:positive regulation of transcription by RNA polymerase II"/>
    <property type="evidence" value="ECO:0007669"/>
    <property type="project" value="TreeGrafter"/>
</dbReference>
<evidence type="ECO:0000313" key="11">
    <source>
        <dbReference type="Proteomes" id="UP000829685"/>
    </source>
</evidence>
<evidence type="ECO:0000256" key="5">
    <source>
        <dbReference type="ARBA" id="ARBA00023125"/>
    </source>
</evidence>
<keyword evidence="11" id="KW-1185">Reference proteome</keyword>
<dbReference type="Gene3D" id="4.10.240.10">
    <property type="entry name" value="Zn(2)-C6 fungal-type DNA-binding domain"/>
    <property type="match status" value="1"/>
</dbReference>
<dbReference type="InterPro" id="IPR001138">
    <property type="entry name" value="Zn2Cys6_DnaBD"/>
</dbReference>
<comment type="subcellular location">
    <subcellularLocation>
        <location evidence="1">Nucleus</location>
    </subcellularLocation>
</comment>
<dbReference type="Proteomes" id="UP000829685">
    <property type="component" value="Unassembled WGS sequence"/>
</dbReference>
<evidence type="ECO:0000256" key="4">
    <source>
        <dbReference type="ARBA" id="ARBA00023015"/>
    </source>
</evidence>
<dbReference type="PANTHER" id="PTHR47782:SF14">
    <property type="entry name" value="ZN(II)2CYS6 TRANSCRIPTION FACTOR (EUROFUNG)"/>
    <property type="match status" value="1"/>
</dbReference>
<dbReference type="InterPro" id="IPR007219">
    <property type="entry name" value="XnlR_reg_dom"/>
</dbReference>
<dbReference type="PANTHER" id="PTHR47782">
    <property type="entry name" value="ZN(II)2CYS6 TRANSCRIPTION FACTOR (EUROFUNG)-RELATED"/>
    <property type="match status" value="1"/>
</dbReference>